<sequence length="227" mass="22452">MGKIAMAPTPGQGLCGGSFQLPINVAYNLLVDQGGGAAQYGGRGGGYSGIRRVSDGKSVLIAGGGGSDGYGPARHQRRGRGSVGQNGTADTSGNDRGYGGSQSAGGSGGGAGGGLYAASGSWGRPIKGRRRLFRGAGGGGYFGGGGGAGSDYAGASGGGGSGYFDPALVLDGQLIGAQARRRAMPPTQTERRPETPTWGLAGCCSSRATWRAPPPGFVSLLNIYGRF</sequence>
<evidence type="ECO:0000256" key="1">
    <source>
        <dbReference type="SAM" id="MobiDB-lite"/>
    </source>
</evidence>
<reference evidence="2" key="1">
    <citation type="submission" date="2021-01" db="EMBL/GenBank/DDBJ databases">
        <title>Genome sequence of Phenylobacterium sp. 20VBR1 isolated from a valley glaceir, Ny-Alesund, Svalbard.</title>
        <authorList>
            <person name="Thomas F.A."/>
            <person name="Krishnan K.P."/>
            <person name="Sinha R.K."/>
        </authorList>
    </citation>
    <scope>NUCLEOTIDE SEQUENCE</scope>
    <source>
        <strain evidence="2">20VBR1</strain>
    </source>
</reference>
<evidence type="ECO:0000313" key="2">
    <source>
        <dbReference type="EMBL" id="QQZ50323.1"/>
    </source>
</evidence>
<feature type="region of interest" description="Disordered" evidence="1">
    <location>
        <begin position="64"/>
        <end position="110"/>
    </location>
</feature>
<organism evidence="2">
    <name type="scientific">Phenylobacterium glaciei</name>
    <dbReference type="NCBI Taxonomy" id="2803784"/>
    <lineage>
        <taxon>Bacteria</taxon>
        <taxon>Pseudomonadati</taxon>
        <taxon>Pseudomonadota</taxon>
        <taxon>Alphaproteobacteria</taxon>
        <taxon>Caulobacterales</taxon>
        <taxon>Caulobacteraceae</taxon>
        <taxon>Phenylobacterium</taxon>
    </lineage>
</organism>
<feature type="compositionally biased region" description="Polar residues" evidence="1">
    <location>
        <begin position="83"/>
        <end position="94"/>
    </location>
</feature>
<accession>A0A974P434</accession>
<feature type="compositionally biased region" description="Gly residues" evidence="1">
    <location>
        <begin position="96"/>
        <end position="110"/>
    </location>
</feature>
<name>A0A974P434_9CAUL</name>
<dbReference type="EMBL" id="CP068570">
    <property type="protein sequence ID" value="QQZ50323.1"/>
    <property type="molecule type" value="Genomic_DNA"/>
</dbReference>
<gene>
    <name evidence="2" type="ORF">JKL49_00920</name>
</gene>
<proteinExistence type="predicted"/>
<dbReference type="AlphaFoldDB" id="A0A974P434"/>
<protein>
    <submittedName>
        <fullName evidence="2">Uncharacterized protein</fullName>
    </submittedName>
</protein>